<gene>
    <name evidence="10" type="ORF">ZBT109_1672</name>
</gene>
<accession>A0A348HFM6</accession>
<dbReference type="SMART" id="SM00304">
    <property type="entry name" value="HAMP"/>
    <property type="match status" value="1"/>
</dbReference>
<feature type="compositionally biased region" description="Polar residues" evidence="6">
    <location>
        <begin position="546"/>
        <end position="555"/>
    </location>
</feature>
<dbReference type="Pfam" id="PF00015">
    <property type="entry name" value="MCPsignal"/>
    <property type="match status" value="1"/>
</dbReference>
<dbReference type="RefSeq" id="WP_051524143.1">
    <property type="nucleotide sequence ID" value="NZ_AP018933.1"/>
</dbReference>
<dbReference type="GO" id="GO:0005886">
    <property type="term" value="C:plasma membrane"/>
    <property type="evidence" value="ECO:0007669"/>
    <property type="project" value="TreeGrafter"/>
</dbReference>
<keyword evidence="11" id="KW-1185">Reference proteome</keyword>
<dbReference type="STRING" id="1123510.GCA_000620025_00842"/>
<reference evidence="10 11" key="1">
    <citation type="submission" date="2018-09" db="EMBL/GenBank/DDBJ databases">
        <title>Zymobacter palmae IAM14233 (=T109) whole genome analysis.</title>
        <authorList>
            <person name="Yanase H."/>
        </authorList>
    </citation>
    <scope>NUCLEOTIDE SEQUENCE [LARGE SCALE GENOMIC DNA]</scope>
    <source>
        <strain evidence="10 11">IAM14233</strain>
    </source>
</reference>
<evidence type="ECO:0000256" key="5">
    <source>
        <dbReference type="PROSITE-ProRule" id="PRU00284"/>
    </source>
</evidence>
<dbReference type="FunFam" id="1.10.287.950:FF:000001">
    <property type="entry name" value="Methyl-accepting chemotaxis sensory transducer"/>
    <property type="match status" value="1"/>
</dbReference>
<dbReference type="PRINTS" id="PR00260">
    <property type="entry name" value="CHEMTRNSDUCR"/>
</dbReference>
<dbReference type="EMBL" id="AP018933">
    <property type="protein sequence ID" value="BBG30428.1"/>
    <property type="molecule type" value="Genomic_DNA"/>
</dbReference>
<evidence type="ECO:0000256" key="3">
    <source>
        <dbReference type="ARBA" id="ARBA00023224"/>
    </source>
</evidence>
<dbReference type="InterPro" id="IPR004089">
    <property type="entry name" value="MCPsignal_dom"/>
</dbReference>
<dbReference type="InterPro" id="IPR004090">
    <property type="entry name" value="Chemotax_Me-accpt_rcpt"/>
</dbReference>
<evidence type="ECO:0000259" key="8">
    <source>
        <dbReference type="PROSITE" id="PS50111"/>
    </source>
</evidence>
<dbReference type="InterPro" id="IPR003660">
    <property type="entry name" value="HAMP_dom"/>
</dbReference>
<dbReference type="CDD" id="cd06225">
    <property type="entry name" value="HAMP"/>
    <property type="match status" value="1"/>
</dbReference>
<feature type="domain" description="Methyl-accepting transducer" evidence="8">
    <location>
        <begin position="270"/>
        <end position="499"/>
    </location>
</feature>
<dbReference type="PANTHER" id="PTHR43531">
    <property type="entry name" value="PROTEIN ICFG"/>
    <property type="match status" value="1"/>
</dbReference>
<organism evidence="10 11">
    <name type="scientific">Zymobacter palmae</name>
    <dbReference type="NCBI Taxonomy" id="33074"/>
    <lineage>
        <taxon>Bacteria</taxon>
        <taxon>Pseudomonadati</taxon>
        <taxon>Pseudomonadota</taxon>
        <taxon>Gammaproteobacteria</taxon>
        <taxon>Oceanospirillales</taxon>
        <taxon>Halomonadaceae</taxon>
        <taxon>Zymobacter group</taxon>
        <taxon>Zymobacter</taxon>
    </lineage>
</organism>
<evidence type="ECO:0000256" key="1">
    <source>
        <dbReference type="ARBA" id="ARBA00004370"/>
    </source>
</evidence>
<dbReference type="Gene3D" id="6.10.340.10">
    <property type="match status" value="1"/>
</dbReference>
<dbReference type="Pfam" id="PF00672">
    <property type="entry name" value="HAMP"/>
    <property type="match status" value="1"/>
</dbReference>
<comment type="similarity">
    <text evidence="4">Belongs to the methyl-accepting chemotaxis (MCP) protein family.</text>
</comment>
<evidence type="ECO:0000256" key="4">
    <source>
        <dbReference type="ARBA" id="ARBA00029447"/>
    </source>
</evidence>
<dbReference type="GO" id="GO:0004888">
    <property type="term" value="F:transmembrane signaling receptor activity"/>
    <property type="evidence" value="ECO:0007669"/>
    <property type="project" value="InterPro"/>
</dbReference>
<keyword evidence="7" id="KW-1133">Transmembrane helix</keyword>
<feature type="compositionally biased region" description="Polar residues" evidence="6">
    <location>
        <begin position="516"/>
        <end position="539"/>
    </location>
</feature>
<protein>
    <submittedName>
        <fullName evidence="10">Methyl-accepting chemotaxis protein</fullName>
    </submittedName>
</protein>
<feature type="domain" description="HAMP" evidence="9">
    <location>
        <begin position="213"/>
        <end position="265"/>
    </location>
</feature>
<evidence type="ECO:0000313" key="11">
    <source>
        <dbReference type="Proteomes" id="UP000267342"/>
    </source>
</evidence>
<feature type="transmembrane region" description="Helical" evidence="7">
    <location>
        <begin position="189"/>
        <end position="211"/>
    </location>
</feature>
<dbReference type="SMART" id="SM00283">
    <property type="entry name" value="MA"/>
    <property type="match status" value="1"/>
</dbReference>
<dbReference type="AlphaFoldDB" id="A0A348HFM6"/>
<evidence type="ECO:0000256" key="2">
    <source>
        <dbReference type="ARBA" id="ARBA00022481"/>
    </source>
</evidence>
<dbReference type="PROSITE" id="PS50111">
    <property type="entry name" value="CHEMOTAXIS_TRANSDUC_2"/>
    <property type="match status" value="1"/>
</dbReference>
<dbReference type="PANTHER" id="PTHR43531:SF14">
    <property type="entry name" value="METHYL-ACCEPTING CHEMOTAXIS PROTEIN I-RELATED"/>
    <property type="match status" value="1"/>
</dbReference>
<evidence type="ECO:0000313" key="10">
    <source>
        <dbReference type="EMBL" id="BBG30428.1"/>
    </source>
</evidence>
<sequence length="563" mass="61770">MKNIRLSHLIGVALSVILLLFIGMVTLSISNFSNLNESRKASEYESDMLQQLTEGVSQLRYSRGMISRADASLRRGDKVAFERDYQFANDALHTYEQKIEVYLGRAQRSAEAATLDEAMMQTFNEYVENVINQGLLAARSGDENLMTKVSESENAINKRAEVAFIKVMDYRNRMVQERNDHVNSQINHALFITISALVLAAIIVGLIYFIFRRSVLSPLLRARQHFERIAEGNLAAPIEDMGKNEIGALFHTLKNMQEELKVIVARVRDGGLVILDGAREIARGNTDLSSRTEQQAAALEETASSIEEFTSTVRQNASNADRAREITREASCITERGGKEMQDVVSSMKEISATANEIFSIIELIDGIAFQTNILALNASVEAARAGEHGRGFAVVAGEVRSLANRSANASGEIKGLIESVSKRIHQGSDVATHAGKTIQDAVVRIREADQFVDEIATASIEQRQGIEQINTAITEMDAVTQQNAALVEESAASATSLEGQSNNLVALVERFNVGSQSSRHHSSVPTAGTSSTRAQPTNTRKERTVSTSSRPDASQSDDWETF</sequence>
<dbReference type="InterPro" id="IPR051310">
    <property type="entry name" value="MCP_chemotaxis"/>
</dbReference>
<proteinExistence type="inferred from homology"/>
<dbReference type="KEGG" id="zpl:ZBT109_1672"/>
<dbReference type="CDD" id="cd11386">
    <property type="entry name" value="MCP_signal"/>
    <property type="match status" value="1"/>
</dbReference>
<comment type="subcellular location">
    <subcellularLocation>
        <location evidence="1">Membrane</location>
    </subcellularLocation>
</comment>
<name>A0A348HFM6_9GAMM</name>
<dbReference type="PROSITE" id="PS50885">
    <property type="entry name" value="HAMP"/>
    <property type="match status" value="1"/>
</dbReference>
<keyword evidence="7" id="KW-0812">Transmembrane</keyword>
<keyword evidence="7" id="KW-0472">Membrane</keyword>
<feature type="region of interest" description="Disordered" evidence="6">
    <location>
        <begin position="516"/>
        <end position="563"/>
    </location>
</feature>
<dbReference type="GO" id="GO:0007165">
    <property type="term" value="P:signal transduction"/>
    <property type="evidence" value="ECO:0007669"/>
    <property type="project" value="UniProtKB-KW"/>
</dbReference>
<dbReference type="OrthoDB" id="2489132at2"/>
<dbReference type="Proteomes" id="UP000267342">
    <property type="component" value="Chromosome"/>
</dbReference>
<keyword evidence="3 5" id="KW-0807">Transducer</keyword>
<dbReference type="Gene3D" id="1.10.287.950">
    <property type="entry name" value="Methyl-accepting chemotaxis protein"/>
    <property type="match status" value="1"/>
</dbReference>
<evidence type="ECO:0000256" key="6">
    <source>
        <dbReference type="SAM" id="MobiDB-lite"/>
    </source>
</evidence>
<evidence type="ECO:0000259" key="9">
    <source>
        <dbReference type="PROSITE" id="PS50885"/>
    </source>
</evidence>
<dbReference type="GO" id="GO:0006935">
    <property type="term" value="P:chemotaxis"/>
    <property type="evidence" value="ECO:0007669"/>
    <property type="project" value="InterPro"/>
</dbReference>
<dbReference type="SUPFAM" id="SSF58104">
    <property type="entry name" value="Methyl-accepting chemotaxis protein (MCP) signaling domain"/>
    <property type="match status" value="1"/>
</dbReference>
<evidence type="ECO:0000256" key="7">
    <source>
        <dbReference type="SAM" id="Phobius"/>
    </source>
</evidence>
<keyword evidence="2" id="KW-0488">Methylation</keyword>